<keyword evidence="4" id="KW-1185">Reference proteome</keyword>
<dbReference type="Pfam" id="PF14383">
    <property type="entry name" value="VARLMGL"/>
    <property type="match status" value="1"/>
</dbReference>
<dbReference type="PANTHER" id="PTHR35499">
    <property type="entry name" value="OS05G0128300 PROTEIN"/>
    <property type="match status" value="1"/>
</dbReference>
<feature type="domain" description="DUF3741" evidence="2">
    <location>
        <begin position="73"/>
        <end position="85"/>
    </location>
</feature>
<evidence type="ECO:0000313" key="3">
    <source>
        <dbReference type="EMBL" id="KAF9599408.1"/>
    </source>
</evidence>
<feature type="compositionally biased region" description="Polar residues" evidence="1">
    <location>
        <begin position="259"/>
        <end position="268"/>
    </location>
</feature>
<dbReference type="EMBL" id="JADFTS010000007">
    <property type="protein sequence ID" value="KAF9599408.1"/>
    <property type="molecule type" value="Genomic_DNA"/>
</dbReference>
<sequence length="424" mass="48776">MKMTFTTPSSFDANVCNSQNANAFGCLSSVLRRFLGSGSLRTHPFECAKEADRVRVESNYNNFKNEQNLEPSGVVARLMGLETMPIRNTSKETIGRSRSVNSVHYLSAFDSTQMPHRRVKSSLSFREMPSFSQDDDEEFLVLSFENVHETKELVSNEVKSEMACPLNRHRRQRRDDRVENKENRRHKTVPAGKNESQEDNSKNNSKKLDKPKWKISDRPSQDLSGCDDNKHYNLNSSHNVKDHRQTDPLKTRNQKGEQDSNGTQLAEKSNNRHAVKEVECNSQNSSPVSVLDLNEFVSEPESLLSEEDSRLKCSNSRRKLSSELVIWDYPSSNFHHVSIKEAAEPELINSQVTKSTKIDSNTDEYLEAWEDVCKLAEEDLRSSNWITREKSKIKYFEDISTEFEVQILDQLLREFVQELAVLRM</sequence>
<dbReference type="Proteomes" id="UP000631114">
    <property type="component" value="Unassembled WGS sequence"/>
</dbReference>
<proteinExistence type="predicted"/>
<feature type="compositionally biased region" description="Basic and acidic residues" evidence="1">
    <location>
        <begin position="239"/>
        <end position="258"/>
    </location>
</feature>
<evidence type="ECO:0000259" key="2">
    <source>
        <dbReference type="Pfam" id="PF14383"/>
    </source>
</evidence>
<name>A0A835LKX9_9MAGN</name>
<evidence type="ECO:0000313" key="4">
    <source>
        <dbReference type="Proteomes" id="UP000631114"/>
    </source>
</evidence>
<dbReference type="AlphaFoldDB" id="A0A835LKX9"/>
<accession>A0A835LKX9</accession>
<dbReference type="PANTHER" id="PTHR35499:SF1">
    <property type="entry name" value="DUF3741 DOMAIN-CONTAINING PROTEIN"/>
    <property type="match status" value="1"/>
</dbReference>
<feature type="compositionally biased region" description="Basic and acidic residues" evidence="1">
    <location>
        <begin position="173"/>
        <end position="182"/>
    </location>
</feature>
<dbReference type="InterPro" id="IPR032795">
    <property type="entry name" value="DUF3741-assoc"/>
</dbReference>
<protein>
    <recommendedName>
        <fullName evidence="2">DUF3741 domain-containing protein</fullName>
    </recommendedName>
</protein>
<reference evidence="3 4" key="1">
    <citation type="submission" date="2020-10" db="EMBL/GenBank/DDBJ databases">
        <title>The Coptis chinensis genome and diversification of protoberbering-type alkaloids.</title>
        <authorList>
            <person name="Wang B."/>
            <person name="Shu S."/>
            <person name="Song C."/>
            <person name="Liu Y."/>
        </authorList>
    </citation>
    <scope>NUCLEOTIDE SEQUENCE [LARGE SCALE GENOMIC DNA]</scope>
    <source>
        <strain evidence="3">HL-2020</strain>
        <tissue evidence="3">Leaf</tissue>
    </source>
</reference>
<gene>
    <name evidence="3" type="ORF">IFM89_036988</name>
</gene>
<feature type="compositionally biased region" description="Basic and acidic residues" evidence="1">
    <location>
        <begin position="195"/>
        <end position="220"/>
    </location>
</feature>
<comment type="caution">
    <text evidence="3">The sequence shown here is derived from an EMBL/GenBank/DDBJ whole genome shotgun (WGS) entry which is preliminary data.</text>
</comment>
<evidence type="ECO:0000256" key="1">
    <source>
        <dbReference type="SAM" id="MobiDB-lite"/>
    </source>
</evidence>
<feature type="region of interest" description="Disordered" evidence="1">
    <location>
        <begin position="163"/>
        <end position="283"/>
    </location>
</feature>
<dbReference type="OrthoDB" id="1924799at2759"/>
<organism evidence="3 4">
    <name type="scientific">Coptis chinensis</name>
    <dbReference type="NCBI Taxonomy" id="261450"/>
    <lineage>
        <taxon>Eukaryota</taxon>
        <taxon>Viridiplantae</taxon>
        <taxon>Streptophyta</taxon>
        <taxon>Embryophyta</taxon>
        <taxon>Tracheophyta</taxon>
        <taxon>Spermatophyta</taxon>
        <taxon>Magnoliopsida</taxon>
        <taxon>Ranunculales</taxon>
        <taxon>Ranunculaceae</taxon>
        <taxon>Coptidoideae</taxon>
        <taxon>Coptis</taxon>
    </lineage>
</organism>